<evidence type="ECO:0000313" key="4">
    <source>
        <dbReference type="EMBL" id="UYV95748.1"/>
    </source>
</evidence>
<name>A0AAX3ECL8_PAEUR</name>
<dbReference type="PROSITE" id="PS50977">
    <property type="entry name" value="HTH_TETR_2"/>
    <property type="match status" value="1"/>
</dbReference>
<dbReference type="AlphaFoldDB" id="A0AAX3ECL8"/>
<evidence type="ECO:0000313" key="5">
    <source>
        <dbReference type="Proteomes" id="UP001163293"/>
    </source>
</evidence>
<keyword evidence="1 2" id="KW-0238">DNA-binding</keyword>
<dbReference type="InterPro" id="IPR001647">
    <property type="entry name" value="HTH_TetR"/>
</dbReference>
<protein>
    <submittedName>
        <fullName evidence="4">TetR family transcriptional regulator</fullName>
    </submittedName>
</protein>
<dbReference type="Pfam" id="PF00440">
    <property type="entry name" value="TetR_N"/>
    <property type="match status" value="1"/>
</dbReference>
<dbReference type="InterPro" id="IPR041583">
    <property type="entry name" value="TetR_C_31"/>
</dbReference>
<evidence type="ECO:0000259" key="3">
    <source>
        <dbReference type="PROSITE" id="PS50977"/>
    </source>
</evidence>
<evidence type="ECO:0000256" key="1">
    <source>
        <dbReference type="ARBA" id="ARBA00023125"/>
    </source>
</evidence>
<dbReference type="GeneID" id="79884712"/>
<organism evidence="4 5">
    <name type="scientific">Paenarthrobacter ureafaciens</name>
    <dbReference type="NCBI Taxonomy" id="37931"/>
    <lineage>
        <taxon>Bacteria</taxon>
        <taxon>Bacillati</taxon>
        <taxon>Actinomycetota</taxon>
        <taxon>Actinomycetes</taxon>
        <taxon>Micrococcales</taxon>
        <taxon>Micrococcaceae</taxon>
        <taxon>Paenarthrobacter</taxon>
    </lineage>
</organism>
<dbReference type="Gene3D" id="1.10.357.10">
    <property type="entry name" value="Tetracycline Repressor, domain 2"/>
    <property type="match status" value="1"/>
</dbReference>
<dbReference type="InterPro" id="IPR009057">
    <property type="entry name" value="Homeodomain-like_sf"/>
</dbReference>
<sequence length="179" mass="18968">MPDRRTEIADAAVAIVAAKGLKGLTHRAVDAQAGLAVGTTSNYFRSRAALVAAAVDHVEARDARLLRGQGMEGLPTTVPELADQLAGAVLALAGEHAELTRARFAFALDRPEVVSAGHERMVSGLEHLLQAMGLHDARSRAEAVADYSDGLALHLLTARHGQEMEHSTVADNVRRLLEG</sequence>
<dbReference type="Pfam" id="PF17940">
    <property type="entry name" value="TetR_C_31"/>
    <property type="match status" value="1"/>
</dbReference>
<proteinExistence type="predicted"/>
<dbReference type="GO" id="GO:0003677">
    <property type="term" value="F:DNA binding"/>
    <property type="evidence" value="ECO:0007669"/>
    <property type="project" value="UniProtKB-UniRule"/>
</dbReference>
<dbReference type="EMBL" id="CP101185">
    <property type="protein sequence ID" value="UYV95748.1"/>
    <property type="molecule type" value="Genomic_DNA"/>
</dbReference>
<feature type="domain" description="HTH tetR-type" evidence="3">
    <location>
        <begin position="2"/>
        <end position="62"/>
    </location>
</feature>
<gene>
    <name evidence="4" type="ORF">NL394_11580</name>
</gene>
<dbReference type="RefSeq" id="WP_069694573.1">
    <property type="nucleotide sequence ID" value="NZ_CP014574.1"/>
</dbReference>
<reference evidence="4" key="1">
    <citation type="submission" date="2022-07" db="EMBL/GenBank/DDBJ databases">
        <authorList>
            <person name="Wu T."/>
        </authorList>
    </citation>
    <scope>NUCLEOTIDE SEQUENCE</scope>
    <source>
        <strain evidence="4">SD-1</strain>
    </source>
</reference>
<evidence type="ECO:0000256" key="2">
    <source>
        <dbReference type="PROSITE-ProRule" id="PRU00335"/>
    </source>
</evidence>
<accession>A0AAX3ECL8</accession>
<feature type="DNA-binding region" description="H-T-H motif" evidence="2">
    <location>
        <begin position="25"/>
        <end position="44"/>
    </location>
</feature>
<dbReference type="Proteomes" id="UP001163293">
    <property type="component" value="Chromosome"/>
</dbReference>
<dbReference type="SUPFAM" id="SSF46689">
    <property type="entry name" value="Homeodomain-like"/>
    <property type="match status" value="1"/>
</dbReference>
<keyword evidence="5" id="KW-1185">Reference proteome</keyword>